<dbReference type="InterPro" id="IPR015424">
    <property type="entry name" value="PyrdxlP-dep_Trfase"/>
</dbReference>
<dbReference type="EMBL" id="FOIZ01000002">
    <property type="protein sequence ID" value="SEW40903.1"/>
    <property type="molecule type" value="Genomic_DNA"/>
</dbReference>
<dbReference type="GO" id="GO:0004015">
    <property type="term" value="F:adenosylmethionine-8-amino-7-oxononanoate transaminase activity"/>
    <property type="evidence" value="ECO:0007669"/>
    <property type="project" value="TreeGrafter"/>
</dbReference>
<proteinExistence type="inferred from homology"/>
<dbReference type="RefSeq" id="WP_089995862.1">
    <property type="nucleotide sequence ID" value="NZ_FOIZ01000002.1"/>
</dbReference>
<evidence type="ECO:0000256" key="1">
    <source>
        <dbReference type="ARBA" id="ARBA00001933"/>
    </source>
</evidence>
<dbReference type="InterPro" id="IPR005814">
    <property type="entry name" value="Aminotrans_3"/>
</dbReference>
<evidence type="ECO:0000313" key="7">
    <source>
        <dbReference type="EMBL" id="SEW40903.1"/>
    </source>
</evidence>
<keyword evidence="4" id="KW-0808">Transferase</keyword>
<reference evidence="7 8" key="1">
    <citation type="submission" date="2016-10" db="EMBL/GenBank/DDBJ databases">
        <authorList>
            <person name="de Groot N.N."/>
        </authorList>
    </citation>
    <scope>NUCLEOTIDE SEQUENCE [LARGE SCALE GENOMIC DNA]</scope>
    <source>
        <strain evidence="7 8">DSM 17925</strain>
    </source>
</reference>
<dbReference type="AlphaFoldDB" id="A0A1I0RJ40"/>
<gene>
    <name evidence="7" type="ORF">SAMN04488515_2754</name>
</gene>
<dbReference type="GO" id="GO:0009102">
    <property type="term" value="P:biotin biosynthetic process"/>
    <property type="evidence" value="ECO:0007669"/>
    <property type="project" value="TreeGrafter"/>
</dbReference>
<dbReference type="SUPFAM" id="SSF53383">
    <property type="entry name" value="PLP-dependent transferases"/>
    <property type="match status" value="1"/>
</dbReference>
<evidence type="ECO:0000256" key="5">
    <source>
        <dbReference type="ARBA" id="ARBA00022898"/>
    </source>
</evidence>
<name>A0A1I0RJ40_9RHOB</name>
<protein>
    <submittedName>
        <fullName evidence="7">4-aminobutyrate---pyruvate transaminase</fullName>
    </submittedName>
</protein>
<dbReference type="FunFam" id="3.40.640.10:FF:000014">
    <property type="entry name" value="Adenosylmethionine-8-amino-7-oxononanoate aminotransferase, probable"/>
    <property type="match status" value="1"/>
</dbReference>
<keyword evidence="7" id="KW-0670">Pyruvate</keyword>
<dbReference type="CDD" id="cd00610">
    <property type="entry name" value="OAT_like"/>
    <property type="match status" value="1"/>
</dbReference>
<dbReference type="PROSITE" id="PS00600">
    <property type="entry name" value="AA_TRANSFER_CLASS_3"/>
    <property type="match status" value="1"/>
</dbReference>
<dbReference type="Pfam" id="PF00202">
    <property type="entry name" value="Aminotran_3"/>
    <property type="match status" value="1"/>
</dbReference>
<dbReference type="InterPro" id="IPR049704">
    <property type="entry name" value="Aminotrans_3_PPA_site"/>
</dbReference>
<evidence type="ECO:0000256" key="2">
    <source>
        <dbReference type="ARBA" id="ARBA00008954"/>
    </source>
</evidence>
<dbReference type="PANTHER" id="PTHR42684:SF3">
    <property type="entry name" value="ADENOSYLMETHIONINE-8-AMINO-7-OXONONANOATE AMINOTRANSFERASE"/>
    <property type="match status" value="1"/>
</dbReference>
<evidence type="ECO:0000256" key="3">
    <source>
        <dbReference type="ARBA" id="ARBA00022576"/>
    </source>
</evidence>
<comment type="cofactor">
    <cofactor evidence="1">
        <name>pyridoxal 5'-phosphate</name>
        <dbReference type="ChEBI" id="CHEBI:597326"/>
    </cofactor>
</comment>
<accession>A0A1I0RJ40</accession>
<keyword evidence="3" id="KW-0032">Aminotransferase</keyword>
<evidence type="ECO:0000256" key="6">
    <source>
        <dbReference type="RuleBase" id="RU003560"/>
    </source>
</evidence>
<dbReference type="NCBIfam" id="NF004767">
    <property type="entry name" value="PRK06105.1"/>
    <property type="match status" value="1"/>
</dbReference>
<dbReference type="InterPro" id="IPR015421">
    <property type="entry name" value="PyrdxlP-dep_Trfase_major"/>
</dbReference>
<dbReference type="InterPro" id="IPR015422">
    <property type="entry name" value="PyrdxlP-dep_Trfase_small"/>
</dbReference>
<keyword evidence="5 6" id="KW-0663">Pyridoxal phosphate</keyword>
<evidence type="ECO:0000313" key="8">
    <source>
        <dbReference type="Proteomes" id="UP000199167"/>
    </source>
</evidence>
<organism evidence="7 8">
    <name type="scientific">Cognatiyoonia koreensis</name>
    <dbReference type="NCBI Taxonomy" id="364200"/>
    <lineage>
        <taxon>Bacteria</taxon>
        <taxon>Pseudomonadati</taxon>
        <taxon>Pseudomonadota</taxon>
        <taxon>Alphaproteobacteria</taxon>
        <taxon>Rhodobacterales</taxon>
        <taxon>Paracoccaceae</taxon>
        <taxon>Cognatiyoonia</taxon>
    </lineage>
</organism>
<sequence>MNAHLYPFTDPIEARATPPKQMVSGDGAYVTDTLGNTYLDAVSGLWCASLGFNPERLQKAATDQMGKLGYYHSFMGRTGEVTNHLAERLVEKLPDGIDHVFFGTSGSEAVENAIKFARYFQIGRGKSTKARIIARDGAYHGSGSISAALTGMSYCHDGFDVPLSEVIRTGRAHHFADAHQGESETDFANRRVQELEELIIAQDPDTICAFIGEPLMGSGGVFIPPEGYWQGVQQVLRKYDILLIADEIITGFGRTGQWFGSQTFGIKPDLMTMAKQLTGAMFPLSAVGMSAQIYDGLSEHAHRLGTFGHGVTYGGHPVGAAIALETLKIYEEMDLPVHIAALGAHLRKALEPLQDMAGVGNIRSIGFVAGIEFTKNGAPDDATARAVGEEAERRGVLFRIINNTLAISPPYICTTHDIDKMVQVMRDSIAQTHS</sequence>
<dbReference type="PIRSF" id="PIRSF000521">
    <property type="entry name" value="Transaminase_4ab_Lys_Orn"/>
    <property type="match status" value="1"/>
</dbReference>
<dbReference type="OrthoDB" id="9801834at2"/>
<dbReference type="GO" id="GO:0009448">
    <property type="term" value="P:gamma-aminobutyric acid metabolic process"/>
    <property type="evidence" value="ECO:0007669"/>
    <property type="project" value="TreeGrafter"/>
</dbReference>
<evidence type="ECO:0000256" key="4">
    <source>
        <dbReference type="ARBA" id="ARBA00022679"/>
    </source>
</evidence>
<dbReference type="Gene3D" id="3.90.1150.10">
    <property type="entry name" value="Aspartate Aminotransferase, domain 1"/>
    <property type="match status" value="1"/>
</dbReference>
<dbReference type="Gene3D" id="3.40.640.10">
    <property type="entry name" value="Type I PLP-dependent aspartate aminotransferase-like (Major domain)"/>
    <property type="match status" value="1"/>
</dbReference>
<dbReference type="Proteomes" id="UP000199167">
    <property type="component" value="Unassembled WGS sequence"/>
</dbReference>
<keyword evidence="8" id="KW-1185">Reference proteome</keyword>
<dbReference type="PANTHER" id="PTHR42684">
    <property type="entry name" value="ADENOSYLMETHIONINE-8-AMINO-7-OXONONANOATE AMINOTRANSFERASE"/>
    <property type="match status" value="1"/>
</dbReference>
<comment type="similarity">
    <text evidence="2 6">Belongs to the class-III pyridoxal-phosphate-dependent aminotransferase family.</text>
</comment>
<dbReference type="GO" id="GO:0030170">
    <property type="term" value="F:pyridoxal phosphate binding"/>
    <property type="evidence" value="ECO:0007669"/>
    <property type="project" value="InterPro"/>
</dbReference>
<dbReference type="STRING" id="364200.SAMN04488515_2754"/>